<evidence type="ECO:0000256" key="4">
    <source>
        <dbReference type="ARBA" id="ARBA00022989"/>
    </source>
</evidence>
<evidence type="ECO:0000313" key="9">
    <source>
        <dbReference type="EMBL" id="KNY25785.1"/>
    </source>
</evidence>
<dbReference type="PANTHER" id="PTHR30287">
    <property type="entry name" value="MEMBRANE COMPONENT OF PREDICTED ABC SUPERFAMILY METABOLITE UPTAKE TRANSPORTER"/>
    <property type="match status" value="1"/>
</dbReference>
<feature type="transmembrane region" description="Helical" evidence="6">
    <location>
        <begin position="712"/>
        <end position="733"/>
    </location>
</feature>
<reference evidence="10" key="1">
    <citation type="submission" date="2015-07" db="EMBL/GenBank/DDBJ databases">
        <title>Near-Complete Genome Sequence of the Cellulolytic Bacterium Bacteroides (Pseudobacteroides) cellulosolvens ATCC 35603.</title>
        <authorList>
            <person name="Dassa B."/>
            <person name="Utturkar S.M."/>
            <person name="Klingeman D.M."/>
            <person name="Hurt R.A."/>
            <person name="Keller M."/>
            <person name="Xu J."/>
            <person name="Reddy Y.H.K."/>
            <person name="Borovok I."/>
            <person name="Grinberg I.R."/>
            <person name="Lamed R."/>
            <person name="Zhivin O."/>
            <person name="Bayer E.A."/>
            <person name="Brown S.D."/>
        </authorList>
    </citation>
    <scope>NUCLEOTIDE SEQUENCE [LARGE SCALE GENOMIC DNA]</scope>
    <source>
        <strain evidence="10">DSM 2933</strain>
    </source>
</reference>
<name>A0A0L6JJ75_9FIRM</name>
<organism evidence="9 10">
    <name type="scientific">Pseudobacteroides cellulosolvens ATCC 35603 = DSM 2933</name>
    <dbReference type="NCBI Taxonomy" id="398512"/>
    <lineage>
        <taxon>Bacteria</taxon>
        <taxon>Bacillati</taxon>
        <taxon>Bacillota</taxon>
        <taxon>Clostridia</taxon>
        <taxon>Eubacteriales</taxon>
        <taxon>Oscillospiraceae</taxon>
        <taxon>Pseudobacteroides</taxon>
    </lineage>
</organism>
<feature type="transmembrane region" description="Helical" evidence="6">
    <location>
        <begin position="655"/>
        <end position="684"/>
    </location>
</feature>
<dbReference type="InterPro" id="IPR003838">
    <property type="entry name" value="ABC3_permease_C"/>
</dbReference>
<feature type="domain" description="MacB-like periplasmic core" evidence="8">
    <location>
        <begin position="22"/>
        <end position="234"/>
    </location>
</feature>
<feature type="domain" description="MacB-like periplasmic core" evidence="8">
    <location>
        <begin position="435"/>
        <end position="622"/>
    </location>
</feature>
<dbReference type="OrthoDB" id="5137249at2"/>
<evidence type="ECO:0000256" key="5">
    <source>
        <dbReference type="ARBA" id="ARBA00023136"/>
    </source>
</evidence>
<keyword evidence="2" id="KW-1003">Cell membrane</keyword>
<protein>
    <recommendedName>
        <fullName evidence="11">MacB-like periplasmic core domain containing protein</fullName>
    </recommendedName>
</protein>
<dbReference type="InterPro" id="IPR025857">
    <property type="entry name" value="MacB_PCD"/>
</dbReference>
<accession>A0A0L6JJ75</accession>
<feature type="transmembrane region" description="Helical" evidence="6">
    <location>
        <begin position="266"/>
        <end position="285"/>
    </location>
</feature>
<feature type="transmembrane region" description="Helical" evidence="6">
    <location>
        <begin position="20"/>
        <end position="40"/>
    </location>
</feature>
<feature type="transmembrane region" description="Helical" evidence="6">
    <location>
        <begin position="319"/>
        <end position="342"/>
    </location>
</feature>
<gene>
    <name evidence="9" type="ORF">Bccel_1045</name>
</gene>
<feature type="domain" description="ABC3 transporter permease C-terminal" evidence="7">
    <location>
        <begin position="662"/>
        <end position="770"/>
    </location>
</feature>
<sequence length="789" mass="88775">MRKLDKMLFREILKTKWQFIAAAAVIFAGITIFTATIISYRNLKNSMDYSYEKYGFLDYYAKTLGNNISPDLIEKIRIIDGVDNVMGRLTVDASSDIKDKKKIPVSIISVPDKGMPSINNFSVMSGNYIDGNNQCLLSNRFGKFYDLKNGDSINVSINNKNYSFMVAGLALGPEFFKLMKSPSSLSSSDGDFGLVFVRESQMSAILGSKGNYNEVHVLFKKGSKNQAIIKNIENLLEPVGLMSSTERNKQLSHIMVSDDIDQVKTLASIIPVLFLLVAAAIIYIMQKRIITNQRVIIGSMKAFGYSDNRILFHYIKYSIVLSLMGSIPAIIAGILLGRLMTYEMYLKMYEFPKVITSSSFDLFAFSILLSLVFCVAGSFSAAKKVLRIVPAQAMRPESPKAGKRILIERLTFIWNKLGFGWKVTLRNVFRSRQRSLLTIMGFVFSIMLFLVVFSITDTVDDLIDFHFNTLQLQDYTADFKKPLPYDDAVKLVSKDSKVKAEPILELPVEIIKEDEKKDTKLIAVNSNMTLNKLIDDEGNDVAVPDDGILISNGISKKLSINKGDTISVKIYFNDVKVIKIKVQSIIKQAIGFNCYINMNSVIKYMNFPRYATGVMVKTSDGNKDFMEKSLLNTPEIESVENREKSLSSIRALIKLIYYFAGFMAVFCVIMGFSIIFITTIINLTERNRELASLKVLGYSDKEIGRTIFRENIILGIIALIPGILLGISISNVIIPELNSRMMYLESVISVRSYIVTILSVLIYISLAQLTIKRSIRNLDMVEVLKNREA</sequence>
<dbReference type="eggNOG" id="COG0577">
    <property type="taxonomic scope" value="Bacteria"/>
</dbReference>
<evidence type="ECO:0000313" key="10">
    <source>
        <dbReference type="Proteomes" id="UP000036923"/>
    </source>
</evidence>
<keyword evidence="10" id="KW-1185">Reference proteome</keyword>
<feature type="transmembrane region" description="Helical" evidence="6">
    <location>
        <begin position="362"/>
        <end position="382"/>
    </location>
</feature>
<evidence type="ECO:0000256" key="2">
    <source>
        <dbReference type="ARBA" id="ARBA00022475"/>
    </source>
</evidence>
<proteinExistence type="predicted"/>
<dbReference type="AlphaFoldDB" id="A0A0L6JJ75"/>
<evidence type="ECO:0000256" key="3">
    <source>
        <dbReference type="ARBA" id="ARBA00022692"/>
    </source>
</evidence>
<comment type="subcellular location">
    <subcellularLocation>
        <location evidence="1">Cell membrane</location>
        <topology evidence="1">Multi-pass membrane protein</topology>
    </subcellularLocation>
</comment>
<evidence type="ECO:0000259" key="8">
    <source>
        <dbReference type="Pfam" id="PF12704"/>
    </source>
</evidence>
<dbReference type="RefSeq" id="WP_036940443.1">
    <property type="nucleotide sequence ID" value="NZ_JQKC01000013.1"/>
</dbReference>
<keyword evidence="4 6" id="KW-1133">Transmembrane helix</keyword>
<comment type="caution">
    <text evidence="9">The sequence shown here is derived from an EMBL/GenBank/DDBJ whole genome shotgun (WGS) entry which is preliminary data.</text>
</comment>
<dbReference type="Pfam" id="PF02687">
    <property type="entry name" value="FtsX"/>
    <property type="match status" value="2"/>
</dbReference>
<keyword evidence="5 6" id="KW-0472">Membrane</keyword>
<feature type="transmembrane region" description="Helical" evidence="6">
    <location>
        <begin position="436"/>
        <end position="455"/>
    </location>
</feature>
<dbReference type="Proteomes" id="UP000036923">
    <property type="component" value="Unassembled WGS sequence"/>
</dbReference>
<evidence type="ECO:0000256" key="1">
    <source>
        <dbReference type="ARBA" id="ARBA00004651"/>
    </source>
</evidence>
<dbReference type="Pfam" id="PF12704">
    <property type="entry name" value="MacB_PCD"/>
    <property type="match status" value="2"/>
</dbReference>
<dbReference type="EMBL" id="LGTC01000001">
    <property type="protein sequence ID" value="KNY25785.1"/>
    <property type="molecule type" value="Genomic_DNA"/>
</dbReference>
<feature type="domain" description="ABC3 transporter permease C-terminal" evidence="7">
    <location>
        <begin position="269"/>
        <end position="389"/>
    </location>
</feature>
<evidence type="ECO:0008006" key="11">
    <source>
        <dbReference type="Google" id="ProtNLM"/>
    </source>
</evidence>
<dbReference type="PANTHER" id="PTHR30287:SF1">
    <property type="entry name" value="INNER MEMBRANE PROTEIN"/>
    <property type="match status" value="1"/>
</dbReference>
<dbReference type="GO" id="GO:0005886">
    <property type="term" value="C:plasma membrane"/>
    <property type="evidence" value="ECO:0007669"/>
    <property type="project" value="UniProtKB-SubCell"/>
</dbReference>
<evidence type="ECO:0000259" key="7">
    <source>
        <dbReference type="Pfam" id="PF02687"/>
    </source>
</evidence>
<keyword evidence="3 6" id="KW-0812">Transmembrane</keyword>
<feature type="transmembrane region" description="Helical" evidence="6">
    <location>
        <begin position="753"/>
        <end position="771"/>
    </location>
</feature>
<dbReference type="InterPro" id="IPR038766">
    <property type="entry name" value="Membrane_comp_ABC_pdt"/>
</dbReference>
<evidence type="ECO:0000256" key="6">
    <source>
        <dbReference type="SAM" id="Phobius"/>
    </source>
</evidence>
<dbReference type="STRING" id="398512.Bccel_1045"/>